<dbReference type="InterPro" id="IPR008689">
    <property type="entry name" value="ATP_synth_F0_dsu_mt"/>
</dbReference>
<dbReference type="GO" id="GO:0045259">
    <property type="term" value="C:proton-transporting ATP synthase complex"/>
    <property type="evidence" value="ECO:0007669"/>
    <property type="project" value="UniProtKB-KW"/>
</dbReference>
<proteinExistence type="inferred from homology"/>
<comment type="similarity">
    <text evidence="2">Belongs to the ATPase d subunit family.</text>
</comment>
<reference evidence="10" key="1">
    <citation type="submission" date="2016-03" db="EMBL/GenBank/DDBJ databases">
        <authorList>
            <person name="Ploux O."/>
        </authorList>
    </citation>
    <scope>NUCLEOTIDE SEQUENCE</scope>
    <source>
        <tissue evidence="10">Mantle</tissue>
    </source>
</reference>
<dbReference type="EMBL" id="GELH01000769">
    <property type="protein sequence ID" value="JAS03503.1"/>
    <property type="molecule type" value="Transcribed_RNA"/>
</dbReference>
<evidence type="ECO:0000256" key="2">
    <source>
        <dbReference type="ARBA" id="ARBA00006842"/>
    </source>
</evidence>
<dbReference type="AlphaFoldDB" id="A0A194AMP2"/>
<evidence type="ECO:0000256" key="3">
    <source>
        <dbReference type="ARBA" id="ARBA00022448"/>
    </source>
</evidence>
<dbReference type="Pfam" id="PF05873">
    <property type="entry name" value="Mt_ATP-synt_D"/>
    <property type="match status" value="1"/>
</dbReference>
<keyword evidence="6" id="KW-0999">Mitochondrion inner membrane</keyword>
<keyword evidence="9" id="KW-0472">Membrane</keyword>
<dbReference type="GO" id="GO:0005743">
    <property type="term" value="C:mitochondrial inner membrane"/>
    <property type="evidence" value="ECO:0007669"/>
    <property type="project" value="UniProtKB-SubCell"/>
</dbReference>
<dbReference type="PANTHER" id="PTHR12700">
    <property type="entry name" value="ATP SYNTHASE SUBUNIT D, MITOCHONDRIAL"/>
    <property type="match status" value="1"/>
</dbReference>
<evidence type="ECO:0000256" key="1">
    <source>
        <dbReference type="ARBA" id="ARBA00004273"/>
    </source>
</evidence>
<evidence type="ECO:0000256" key="5">
    <source>
        <dbReference type="ARBA" id="ARBA00022781"/>
    </source>
</evidence>
<evidence type="ECO:0000256" key="6">
    <source>
        <dbReference type="ARBA" id="ARBA00022792"/>
    </source>
</evidence>
<comment type="subcellular location">
    <subcellularLocation>
        <location evidence="1">Mitochondrion inner membrane</location>
    </subcellularLocation>
</comment>
<evidence type="ECO:0000256" key="8">
    <source>
        <dbReference type="ARBA" id="ARBA00023128"/>
    </source>
</evidence>
<dbReference type="GO" id="GO:0015078">
    <property type="term" value="F:proton transmembrane transporter activity"/>
    <property type="evidence" value="ECO:0007669"/>
    <property type="project" value="InterPro"/>
</dbReference>
<dbReference type="EMBL" id="GELH01000770">
    <property type="protein sequence ID" value="JAS03502.1"/>
    <property type="molecule type" value="Transcribed_RNA"/>
</dbReference>
<accession>A0A194AMP2</accession>
<keyword evidence="7" id="KW-0406">Ion transport</keyword>
<organism evidence="10">
    <name type="scientific">Pinctada fucata</name>
    <name type="common">Akoya pearl oyster</name>
    <name type="synonym">Pinctada imbricata fucata</name>
    <dbReference type="NCBI Taxonomy" id="50426"/>
    <lineage>
        <taxon>Eukaryota</taxon>
        <taxon>Metazoa</taxon>
        <taxon>Spiralia</taxon>
        <taxon>Lophotrochozoa</taxon>
        <taxon>Mollusca</taxon>
        <taxon>Bivalvia</taxon>
        <taxon>Autobranchia</taxon>
        <taxon>Pteriomorphia</taxon>
        <taxon>Pterioida</taxon>
        <taxon>Pterioidea</taxon>
        <taxon>Pteriidae</taxon>
        <taxon>Pinctada</taxon>
    </lineage>
</organism>
<dbReference type="InterPro" id="IPR036228">
    <property type="entry name" value="ATP_synth_F0_dsu_sf_mt"/>
</dbReference>
<protein>
    <submittedName>
        <fullName evidence="10">Putative mitochondrial ATP synthase-like protein</fullName>
    </submittedName>
</protein>
<keyword evidence="3" id="KW-0813">Transport</keyword>
<dbReference type="SUPFAM" id="SSF161065">
    <property type="entry name" value="ATP synthase D chain-like"/>
    <property type="match status" value="1"/>
</dbReference>
<keyword evidence="4" id="KW-0138">CF(0)</keyword>
<evidence type="ECO:0000256" key="4">
    <source>
        <dbReference type="ARBA" id="ARBA00022547"/>
    </source>
</evidence>
<keyword evidence="8" id="KW-0496">Mitochondrion</keyword>
<evidence type="ECO:0000256" key="7">
    <source>
        <dbReference type="ARBA" id="ARBA00023065"/>
    </source>
</evidence>
<keyword evidence="5" id="KW-0375">Hydrogen ion transport</keyword>
<evidence type="ECO:0000313" key="10">
    <source>
        <dbReference type="EMBL" id="JAS03503.1"/>
    </source>
</evidence>
<dbReference type="GO" id="GO:0015986">
    <property type="term" value="P:proton motive force-driven ATP synthesis"/>
    <property type="evidence" value="ECO:0007669"/>
    <property type="project" value="InterPro"/>
</dbReference>
<name>A0A194AMP2_PINFU</name>
<evidence type="ECO:0000256" key="9">
    <source>
        <dbReference type="ARBA" id="ARBA00023136"/>
    </source>
</evidence>
<sequence length="199" mass="23374">MRLYRLLYSASRVTKPSTNWADFQKNLPEAVSKEFKEFIASSQAIATSVSSKSETKPPIDFDFYRQRLSDPKFVDMLEKQYNDVQVPYPEDTEGIEQKISAAWDAEKEYAEKLYSFADGYQFINEKMIEQLTMLPRYEDMTQEMLYYYFPESMNRKSEYPHTVKVNKLQNDPGLKQFMTFKSWNITKKVPPPVGEGESK</sequence>
<dbReference type="Gene3D" id="6.10.280.70">
    <property type="match status" value="1"/>
</dbReference>